<comment type="caution">
    <text evidence="2">The sequence shown here is derived from an EMBL/GenBank/DDBJ whole genome shotgun (WGS) entry which is preliminary data.</text>
</comment>
<gene>
    <name evidence="2" type="ORF">GCM10007964_54430</name>
</gene>
<protein>
    <submittedName>
        <fullName evidence="2">Uncharacterized protein</fullName>
    </submittedName>
</protein>
<sequence>MTIKEAAREHMMDVHVTFSLGDPFAVELWQAIPGTPLATPGTGCTTTPRKQANRPPRRTPTPRTPSSADLASERTHS</sequence>
<proteinExistence type="predicted"/>
<organism evidence="2 3">
    <name type="scientific">Sphaerisporangium melleum</name>
    <dbReference type="NCBI Taxonomy" id="321316"/>
    <lineage>
        <taxon>Bacteria</taxon>
        <taxon>Bacillati</taxon>
        <taxon>Actinomycetota</taxon>
        <taxon>Actinomycetes</taxon>
        <taxon>Streptosporangiales</taxon>
        <taxon>Streptosporangiaceae</taxon>
        <taxon>Sphaerisporangium</taxon>
    </lineage>
</organism>
<name>A0A917VPL4_9ACTN</name>
<reference evidence="2" key="2">
    <citation type="submission" date="2020-09" db="EMBL/GenBank/DDBJ databases">
        <authorList>
            <person name="Sun Q."/>
            <person name="Ohkuma M."/>
        </authorList>
    </citation>
    <scope>NUCLEOTIDE SEQUENCE</scope>
    <source>
        <strain evidence="2">JCM 13064</strain>
    </source>
</reference>
<reference evidence="2" key="1">
    <citation type="journal article" date="2014" name="Int. J. Syst. Evol. Microbiol.">
        <title>Complete genome sequence of Corynebacterium casei LMG S-19264T (=DSM 44701T), isolated from a smear-ripened cheese.</title>
        <authorList>
            <consortium name="US DOE Joint Genome Institute (JGI-PGF)"/>
            <person name="Walter F."/>
            <person name="Albersmeier A."/>
            <person name="Kalinowski J."/>
            <person name="Ruckert C."/>
        </authorList>
    </citation>
    <scope>NUCLEOTIDE SEQUENCE</scope>
    <source>
        <strain evidence="2">JCM 13064</strain>
    </source>
</reference>
<dbReference type="AlphaFoldDB" id="A0A917VPL4"/>
<dbReference type="Proteomes" id="UP000645217">
    <property type="component" value="Unassembled WGS sequence"/>
</dbReference>
<keyword evidence="3" id="KW-1185">Reference proteome</keyword>
<dbReference type="EMBL" id="BMNT01000033">
    <property type="protein sequence ID" value="GGL05320.1"/>
    <property type="molecule type" value="Genomic_DNA"/>
</dbReference>
<evidence type="ECO:0000313" key="3">
    <source>
        <dbReference type="Proteomes" id="UP000645217"/>
    </source>
</evidence>
<evidence type="ECO:0000256" key="1">
    <source>
        <dbReference type="SAM" id="MobiDB-lite"/>
    </source>
</evidence>
<feature type="region of interest" description="Disordered" evidence="1">
    <location>
        <begin position="35"/>
        <end position="77"/>
    </location>
</feature>
<evidence type="ECO:0000313" key="2">
    <source>
        <dbReference type="EMBL" id="GGL05320.1"/>
    </source>
</evidence>
<accession>A0A917VPL4</accession>